<sequence length="299" mass="33700">MGGEGGGGGDCEDEEEVEPPVREPTFLEKAKFYTSLCLGTTAILSVFAFLFLIPFVVDPAITTILADYEPEAITCLAISHSYVEGLKNCSWSSCREGCTTAQTRCHQILVNYSKILFSDWEDRSFDSVEWDFNETRFFINTEGCGYPPRVNCSEFAKQYGYTNVLKPFPCYYSRTYPEMVVARYSWDSNLKHLVLSLIVPNALFGISIGVLCYWYCPGCNRACHRNTYVENFPTKHDFLRAFKQSRGTWDYTDVTSVDSMVSEYPGERVGINVTNRAGPSDTVQPADCTAITDTWGSQY</sequence>
<dbReference type="GO" id="GO:0005886">
    <property type="term" value="C:plasma membrane"/>
    <property type="evidence" value="ECO:0007669"/>
    <property type="project" value="TreeGrafter"/>
</dbReference>
<reference evidence="3" key="1">
    <citation type="submission" date="2020-11" db="EMBL/GenBank/DDBJ databases">
        <authorList>
            <person name="Tran Van P."/>
        </authorList>
    </citation>
    <scope>NUCLEOTIDE SEQUENCE</scope>
</reference>
<dbReference type="GO" id="GO:0017080">
    <property type="term" value="F:sodium channel regulator activity"/>
    <property type="evidence" value="ECO:0007669"/>
    <property type="project" value="TreeGrafter"/>
</dbReference>
<dbReference type="Pfam" id="PF16972">
    <property type="entry name" value="TipE"/>
    <property type="match status" value="2"/>
</dbReference>
<feature type="transmembrane region" description="Helical" evidence="2">
    <location>
        <begin position="32"/>
        <end position="57"/>
    </location>
</feature>
<dbReference type="PANTHER" id="PTHR12335:SF5">
    <property type="entry name" value="IP20336P"/>
    <property type="match status" value="1"/>
</dbReference>
<feature type="region of interest" description="Disordered" evidence="1">
    <location>
        <begin position="1"/>
        <end position="21"/>
    </location>
</feature>
<evidence type="ECO:0000256" key="2">
    <source>
        <dbReference type="SAM" id="Phobius"/>
    </source>
</evidence>
<evidence type="ECO:0000313" key="3">
    <source>
        <dbReference type="EMBL" id="CAD7452703.1"/>
    </source>
</evidence>
<keyword evidence="2" id="KW-1133">Transmembrane helix</keyword>
<accession>A0A7R9I9E1</accession>
<dbReference type="GO" id="GO:0002028">
    <property type="term" value="P:regulation of sodium ion transport"/>
    <property type="evidence" value="ECO:0007669"/>
    <property type="project" value="TreeGrafter"/>
</dbReference>
<name>A0A7R9I9E1_9NEOP</name>
<evidence type="ECO:0008006" key="4">
    <source>
        <dbReference type="Google" id="ProtNLM"/>
    </source>
</evidence>
<evidence type="ECO:0000256" key="1">
    <source>
        <dbReference type="SAM" id="MobiDB-lite"/>
    </source>
</evidence>
<keyword evidence="2" id="KW-0812">Transmembrane</keyword>
<dbReference type="InterPro" id="IPR031578">
    <property type="entry name" value="TipE"/>
</dbReference>
<feature type="transmembrane region" description="Helical" evidence="2">
    <location>
        <begin position="193"/>
        <end position="215"/>
    </location>
</feature>
<proteinExistence type="predicted"/>
<dbReference type="PANTHER" id="PTHR12335">
    <property type="entry name" value="TIPE PROTEIN TEMPERATURE-INDUCED PARALYTIC E"/>
    <property type="match status" value="1"/>
</dbReference>
<dbReference type="AlphaFoldDB" id="A0A7R9I9E1"/>
<gene>
    <name evidence="3" type="ORF">TTEB3V08_LOCUS876</name>
</gene>
<dbReference type="EMBL" id="OE000157">
    <property type="protein sequence ID" value="CAD7452703.1"/>
    <property type="molecule type" value="Genomic_DNA"/>
</dbReference>
<protein>
    <recommendedName>
        <fullName evidence="4">Protein tipE</fullName>
    </recommendedName>
</protein>
<organism evidence="3">
    <name type="scientific">Timema tahoe</name>
    <dbReference type="NCBI Taxonomy" id="61484"/>
    <lineage>
        <taxon>Eukaryota</taxon>
        <taxon>Metazoa</taxon>
        <taxon>Ecdysozoa</taxon>
        <taxon>Arthropoda</taxon>
        <taxon>Hexapoda</taxon>
        <taxon>Insecta</taxon>
        <taxon>Pterygota</taxon>
        <taxon>Neoptera</taxon>
        <taxon>Polyneoptera</taxon>
        <taxon>Phasmatodea</taxon>
        <taxon>Timematodea</taxon>
        <taxon>Timematoidea</taxon>
        <taxon>Timematidae</taxon>
        <taxon>Timema</taxon>
    </lineage>
</organism>
<keyword evidence="2" id="KW-0472">Membrane</keyword>